<dbReference type="EMBL" id="QGKX02002183">
    <property type="protein sequence ID" value="KAF3486054.1"/>
    <property type="molecule type" value="Genomic_DNA"/>
</dbReference>
<dbReference type="AlphaFoldDB" id="A0A8S9N058"/>
<dbReference type="Pfam" id="PF03171">
    <property type="entry name" value="2OG-FeII_Oxy"/>
    <property type="match status" value="1"/>
</dbReference>
<dbReference type="InterPro" id="IPR026992">
    <property type="entry name" value="DIOX_N"/>
</dbReference>
<dbReference type="GO" id="GO:0051213">
    <property type="term" value="F:dioxygenase activity"/>
    <property type="evidence" value="ECO:0007669"/>
    <property type="project" value="UniProtKB-ARBA"/>
</dbReference>
<keyword evidence="2 5" id="KW-0479">Metal-binding</keyword>
<accession>A0A8S9N058</accession>
<protein>
    <recommendedName>
        <fullName evidence="6">Fe2OG dioxygenase domain-containing protein</fullName>
    </recommendedName>
</protein>
<dbReference type="Proteomes" id="UP000712600">
    <property type="component" value="Unassembled WGS sequence"/>
</dbReference>
<keyword evidence="3 5" id="KW-0560">Oxidoreductase</keyword>
<dbReference type="GO" id="GO:0046872">
    <property type="term" value="F:metal ion binding"/>
    <property type="evidence" value="ECO:0007669"/>
    <property type="project" value="UniProtKB-KW"/>
</dbReference>
<comment type="caution">
    <text evidence="7">The sequence shown here is derived from an EMBL/GenBank/DDBJ whole genome shotgun (WGS) entry which is preliminary data.</text>
</comment>
<comment type="similarity">
    <text evidence="1 5">Belongs to the iron/ascorbate-dependent oxidoreductase family.</text>
</comment>
<dbReference type="Pfam" id="PF14226">
    <property type="entry name" value="DIOX_N"/>
    <property type="match status" value="1"/>
</dbReference>
<dbReference type="InterPro" id="IPR044861">
    <property type="entry name" value="IPNS-like_FE2OG_OXY"/>
</dbReference>
<dbReference type="PROSITE" id="PS51471">
    <property type="entry name" value="FE2OG_OXY"/>
    <property type="match status" value="1"/>
</dbReference>
<proteinExistence type="inferred from homology"/>
<gene>
    <name evidence="7" type="ORF">F2Q69_00056828</name>
</gene>
<feature type="domain" description="Fe2OG dioxygenase" evidence="6">
    <location>
        <begin position="194"/>
        <end position="299"/>
    </location>
</feature>
<dbReference type="InterPro" id="IPR005123">
    <property type="entry name" value="Oxoglu/Fe-dep_dioxygenase_dom"/>
</dbReference>
<evidence type="ECO:0000313" key="7">
    <source>
        <dbReference type="EMBL" id="KAF3486054.1"/>
    </source>
</evidence>
<evidence type="ECO:0000256" key="1">
    <source>
        <dbReference type="ARBA" id="ARBA00008056"/>
    </source>
</evidence>
<dbReference type="Gene3D" id="2.60.120.330">
    <property type="entry name" value="B-lactam Antibiotic, Isopenicillin N Synthase, Chain"/>
    <property type="match status" value="1"/>
</dbReference>
<organism evidence="7 8">
    <name type="scientific">Brassica cretica</name>
    <name type="common">Mustard</name>
    <dbReference type="NCBI Taxonomy" id="69181"/>
    <lineage>
        <taxon>Eukaryota</taxon>
        <taxon>Viridiplantae</taxon>
        <taxon>Streptophyta</taxon>
        <taxon>Embryophyta</taxon>
        <taxon>Tracheophyta</taxon>
        <taxon>Spermatophyta</taxon>
        <taxon>Magnoliopsida</taxon>
        <taxon>eudicotyledons</taxon>
        <taxon>Gunneridae</taxon>
        <taxon>Pentapetalae</taxon>
        <taxon>rosids</taxon>
        <taxon>malvids</taxon>
        <taxon>Brassicales</taxon>
        <taxon>Brassicaceae</taxon>
        <taxon>Brassiceae</taxon>
        <taxon>Brassica</taxon>
    </lineage>
</organism>
<dbReference type="PANTHER" id="PTHR10209">
    <property type="entry name" value="OXIDOREDUCTASE, 2OG-FE II OXYGENASE FAMILY PROTEIN"/>
    <property type="match status" value="1"/>
</dbReference>
<dbReference type="InterPro" id="IPR027443">
    <property type="entry name" value="IPNS-like_sf"/>
</dbReference>
<evidence type="ECO:0000256" key="2">
    <source>
        <dbReference type="ARBA" id="ARBA00022723"/>
    </source>
</evidence>
<keyword evidence="4 5" id="KW-0408">Iron</keyword>
<evidence type="ECO:0000259" key="6">
    <source>
        <dbReference type="PROSITE" id="PS51471"/>
    </source>
</evidence>
<dbReference type="SUPFAM" id="SSF51197">
    <property type="entry name" value="Clavaminate synthase-like"/>
    <property type="match status" value="1"/>
</dbReference>
<dbReference type="PANTHER" id="PTHR10209:SF743">
    <property type="entry name" value="FE2OG DIOXYGENASE DOMAIN-CONTAINING PROTEIN"/>
    <property type="match status" value="1"/>
</dbReference>
<dbReference type="PRINTS" id="PR00682">
    <property type="entry name" value="IPNSYNTHASE"/>
</dbReference>
<evidence type="ECO:0000256" key="3">
    <source>
        <dbReference type="ARBA" id="ARBA00023002"/>
    </source>
</evidence>
<evidence type="ECO:0000313" key="8">
    <source>
        <dbReference type="Proteomes" id="UP000712600"/>
    </source>
</evidence>
<name>A0A8S9N058_BRACR</name>
<evidence type="ECO:0000256" key="5">
    <source>
        <dbReference type="RuleBase" id="RU003682"/>
    </source>
</evidence>
<evidence type="ECO:0000256" key="4">
    <source>
        <dbReference type="ARBA" id="ARBA00023004"/>
    </source>
</evidence>
<reference evidence="7" key="1">
    <citation type="submission" date="2019-12" db="EMBL/GenBank/DDBJ databases">
        <title>Genome sequencing and annotation of Brassica cretica.</title>
        <authorList>
            <person name="Studholme D.J."/>
            <person name="Sarris P."/>
        </authorList>
    </citation>
    <scope>NUCLEOTIDE SEQUENCE</scope>
    <source>
        <strain evidence="7">PFS-109/04</strain>
        <tissue evidence="7">Leaf</tissue>
    </source>
</reference>
<sequence length="344" mass="39155">METSLVLPIVDISSPDKITTARLIRRACVEHGFFYVKNHGIPEELMEGVFRESKRFFNLPLEDKMDSLHRDFLGYTPLYAEKLDTSLTTIGDSKESFFLGSSEGVRGQRYPNQWPSESIFLLPVPFIGFYPNIYVFTSLTGYVYCEDLLPSWRQTMECYYKNVMSVGRKLLGLVALALDLDEDFFIKIGALNDPAAVVRLIRYPGEVISSDVETYGASAHSDYGTVTLLLTDEVPGLQVCRDKSKQPRIWEDVPRLRGAFIVNIGDLMERWTNGLFRSTLHRVMPVGKERYSVAFFLDPNSDCNVECLKTCCSETSPARYLRKLFTEGMTGFSATIRKCSFYGW</sequence>